<dbReference type="EMBL" id="PVWO01000381">
    <property type="protein sequence ID" value="PSB50855.1"/>
    <property type="molecule type" value="Genomic_DNA"/>
</dbReference>
<accession>A0A2T1G0T0</accession>
<sequence>MTTPIFRSLTISAATTFAVLFGIVTTSSIGFSTPIVTETANPQLGKPVRVALGSKAVFSADRLEITVLGIRDGRCRKDRLCTWPGEAKVTLNVQQAGKNFGDFDLRLGVGYSDYFDPSNIKKVGGYYVRVLEIDPYPGSIDSKSIDSKAIQTVTLQVQKTPFKLKDANLDPKLQPRPNDSTDFGKRFSLSNNQNYGVGNTRYIKADIRFEIRPVADRADLVEIFLTVEPNSAPDRNYFIKKIVKLVLDGINKDAFQLHNGLPL</sequence>
<protein>
    <submittedName>
        <fullName evidence="1">Uncharacterized protein</fullName>
    </submittedName>
</protein>
<dbReference type="Proteomes" id="UP000238937">
    <property type="component" value="Unassembled WGS sequence"/>
</dbReference>
<name>A0A2T1G0T0_9CYAN</name>
<evidence type="ECO:0000313" key="2">
    <source>
        <dbReference type="Proteomes" id="UP000238937"/>
    </source>
</evidence>
<dbReference type="AlphaFoldDB" id="A0A2T1G0T0"/>
<reference evidence="1 2" key="1">
    <citation type="submission" date="2018-03" db="EMBL/GenBank/DDBJ databases">
        <title>The ancient ancestry and fast evolution of plastids.</title>
        <authorList>
            <person name="Moore K.R."/>
            <person name="Magnabosco C."/>
            <person name="Momper L."/>
            <person name="Gold D.A."/>
            <person name="Bosak T."/>
            <person name="Fournier G.P."/>
        </authorList>
    </citation>
    <scope>NUCLEOTIDE SEQUENCE [LARGE SCALE GENOMIC DNA]</scope>
    <source>
        <strain evidence="1 2">CCALA 037</strain>
    </source>
</reference>
<dbReference type="RefSeq" id="WP_106310037.1">
    <property type="nucleotide sequence ID" value="NZ_PVWO01000381.1"/>
</dbReference>
<comment type="caution">
    <text evidence="1">The sequence shown here is derived from an EMBL/GenBank/DDBJ whole genome shotgun (WGS) entry which is preliminary data.</text>
</comment>
<proteinExistence type="predicted"/>
<dbReference type="OrthoDB" id="163809at2"/>
<keyword evidence="2" id="KW-1185">Reference proteome</keyword>
<organism evidence="1 2">
    <name type="scientific">Chamaesiphon polymorphus CCALA 037</name>
    <dbReference type="NCBI Taxonomy" id="2107692"/>
    <lineage>
        <taxon>Bacteria</taxon>
        <taxon>Bacillati</taxon>
        <taxon>Cyanobacteriota</taxon>
        <taxon>Cyanophyceae</taxon>
        <taxon>Gomontiellales</taxon>
        <taxon>Chamaesiphonaceae</taxon>
        <taxon>Chamaesiphon</taxon>
    </lineage>
</organism>
<evidence type="ECO:0000313" key="1">
    <source>
        <dbReference type="EMBL" id="PSB50855.1"/>
    </source>
</evidence>
<gene>
    <name evidence="1" type="ORF">C7B77_22265</name>
</gene>